<comment type="caution">
    <text evidence="2">The sequence shown here is derived from an EMBL/GenBank/DDBJ whole genome shotgun (WGS) entry which is preliminary data.</text>
</comment>
<sequence>MIANTHTMAHCAPSPPLRGEGESPRGRKQLDSRRLPLTRAFGATSPRKRGEVKKIAGV</sequence>
<protein>
    <submittedName>
        <fullName evidence="2">Uncharacterized protein</fullName>
    </submittedName>
</protein>
<accession>A0AA88B655</accession>
<proteinExistence type="predicted"/>
<organism evidence="2 3">
    <name type="scientific">Bradyrhizobium guangdongense</name>
    <dbReference type="NCBI Taxonomy" id="1325090"/>
    <lineage>
        <taxon>Bacteria</taxon>
        <taxon>Pseudomonadati</taxon>
        <taxon>Pseudomonadota</taxon>
        <taxon>Alphaproteobacteria</taxon>
        <taxon>Hyphomicrobiales</taxon>
        <taxon>Nitrobacteraceae</taxon>
        <taxon>Bradyrhizobium</taxon>
    </lineage>
</organism>
<evidence type="ECO:0000313" key="3">
    <source>
        <dbReference type="Proteomes" id="UP000625079"/>
    </source>
</evidence>
<evidence type="ECO:0000256" key="1">
    <source>
        <dbReference type="SAM" id="MobiDB-lite"/>
    </source>
</evidence>
<dbReference type="Proteomes" id="UP000625079">
    <property type="component" value="Unassembled WGS sequence"/>
</dbReference>
<reference evidence="2" key="2">
    <citation type="submission" date="2022-12" db="EMBL/GenBank/DDBJ databases">
        <authorList>
            <person name="Sun Q."/>
            <person name="Zhou Y."/>
        </authorList>
    </citation>
    <scope>NUCLEOTIDE SEQUENCE</scope>
    <source>
        <strain evidence="2">CGMCC 1.15034</strain>
    </source>
</reference>
<evidence type="ECO:0000313" key="2">
    <source>
        <dbReference type="EMBL" id="GGI19653.1"/>
    </source>
</evidence>
<dbReference type="EMBL" id="BMHC01000001">
    <property type="protein sequence ID" value="GGI19653.1"/>
    <property type="molecule type" value="Genomic_DNA"/>
</dbReference>
<gene>
    <name evidence="2" type="ORF">GCM10010987_05430</name>
</gene>
<dbReference type="AlphaFoldDB" id="A0AA88B655"/>
<feature type="region of interest" description="Disordered" evidence="1">
    <location>
        <begin position="1"/>
        <end position="58"/>
    </location>
</feature>
<feature type="compositionally biased region" description="Basic and acidic residues" evidence="1">
    <location>
        <begin position="19"/>
        <end position="34"/>
    </location>
</feature>
<reference evidence="2" key="1">
    <citation type="journal article" date="2014" name="Int. J. Syst. Evol. Microbiol.">
        <title>Complete genome sequence of Corynebacterium casei LMG S-19264T (=DSM 44701T), isolated from a smear-ripened cheese.</title>
        <authorList>
            <consortium name="US DOE Joint Genome Institute (JGI-PGF)"/>
            <person name="Walter F."/>
            <person name="Albersmeier A."/>
            <person name="Kalinowski J."/>
            <person name="Ruckert C."/>
        </authorList>
    </citation>
    <scope>NUCLEOTIDE SEQUENCE</scope>
    <source>
        <strain evidence="2">CGMCC 1.15034</strain>
    </source>
</reference>
<name>A0AA88B655_9BRAD</name>
<feature type="compositionally biased region" description="Basic and acidic residues" evidence="1">
    <location>
        <begin position="48"/>
        <end position="58"/>
    </location>
</feature>